<evidence type="ECO:0000256" key="1">
    <source>
        <dbReference type="PROSITE-ProRule" id="PRU00175"/>
    </source>
</evidence>
<feature type="domain" description="RING-type" evidence="3">
    <location>
        <begin position="162"/>
        <end position="215"/>
    </location>
</feature>
<dbReference type="GO" id="GO:0008270">
    <property type="term" value="F:zinc ion binding"/>
    <property type="evidence" value="ECO:0007669"/>
    <property type="project" value="UniProtKB-KW"/>
</dbReference>
<dbReference type="RefSeq" id="XP_037146300.1">
    <property type="nucleotide sequence ID" value="XM_037290405.1"/>
</dbReference>
<reference evidence="4 5" key="1">
    <citation type="submission" date="2020-07" db="EMBL/GenBank/DDBJ databases">
        <title>The yeast mating-type switching endonuclease HO is a domesticated member of an unorthodox homing genetic element family.</title>
        <authorList>
            <person name="Coughlan A.Y."/>
            <person name="Lombardi L."/>
            <person name="Braun-Galleani S."/>
            <person name="Martos A.R."/>
            <person name="Galeote V."/>
            <person name="Bigey F."/>
            <person name="Dequin S."/>
            <person name="Byrne K.P."/>
            <person name="Wolfe K.H."/>
        </authorList>
    </citation>
    <scope>NUCLEOTIDE SEQUENCE [LARGE SCALE GENOMIC DNA]</scope>
    <source>
        <strain evidence="4 5">NRRL Y-6702</strain>
    </source>
</reference>
<dbReference type="Gene3D" id="3.40.50.11070">
    <property type="entry name" value="Protein Ste5, Fus3-binding domain"/>
    <property type="match status" value="1"/>
</dbReference>
<protein>
    <recommendedName>
        <fullName evidence="3">RING-type domain-containing protein</fullName>
    </recommendedName>
</protein>
<keyword evidence="1" id="KW-0863">Zinc-finger</keyword>
<dbReference type="SMART" id="SM00184">
    <property type="entry name" value="RING"/>
    <property type="match status" value="1"/>
</dbReference>
<dbReference type="Pfam" id="PF12194">
    <property type="entry name" value="Ste5_C"/>
    <property type="match status" value="1"/>
</dbReference>
<gene>
    <name evidence="4" type="ORF">HG535_0G04580</name>
</gene>
<keyword evidence="5" id="KW-1185">Reference proteome</keyword>
<dbReference type="SUPFAM" id="SSF57850">
    <property type="entry name" value="RING/U-box"/>
    <property type="match status" value="1"/>
</dbReference>
<dbReference type="OrthoDB" id="299997at2759"/>
<evidence type="ECO:0000313" key="5">
    <source>
        <dbReference type="Proteomes" id="UP000509704"/>
    </source>
</evidence>
<dbReference type="GeneID" id="59238358"/>
<name>A0A7H9B767_ZYGMR</name>
<dbReference type="InterPro" id="IPR021106">
    <property type="entry name" value="Ste5_Fus3-bd_dom"/>
</dbReference>
<dbReference type="Proteomes" id="UP000509704">
    <property type="component" value="Chromosome 7"/>
</dbReference>
<dbReference type="EMBL" id="CP058610">
    <property type="protein sequence ID" value="QLG74575.1"/>
    <property type="molecule type" value="Genomic_DNA"/>
</dbReference>
<sequence>MQAVNNSIIYQLTNVGATQQLSPLKTPKKNPASRKDQLTPSPSSKGKKWTEKLAKFQRSSAKKGNPFAVSPASHPLVRTPTISDEPGNAKTPYSPPSNQLFTSRTSSLPRPNSSWCHNISGSTPSSMGSGDTVRRLAAPRVIPFGYSKDRISPKKSFLNEICTICDEPISNKSSGEKVIELECSHIFHQECLLLSIGTSGDTPSNDLYNLFPPCRACLSETGAFNRCIPRDAELRDRLISGFLLNRKKTVHLETPTISPNVASGNYKGQLATPVKIAGLSQVRKQSLMAETPTASNSMKNISLASAPTRRQSERVTRNGISAKQTKVCAQHVIRGSYFAASPSIVSSVAESDSFISNDASQACLTLETGYNMFQLPILRTFYIKTLLRNSPTKIIDWEIDDKFGLLRCVDKLVVSKDGFNYTPCLCYLFEKRLVVCLLIEKDHTRCSNILENRFESVEIYGPLSNAKVTTFEASVLRCTIQEHTSDNWQKLFLKESLNSNSSKIIQKWISGLLDFELLFKETDFSSTLTAPLMIENMLDCKSDECRSFTGLVSPRRLIEVTAFNQGHRSVIMKRAVDFFTECDLATSRSAVSYATNATNTISTVMTSISRILSLKRETPDDLVIVLQLDYEKLKKDNGFKIIDNSLRALNSKFLSLKLCLVDSDGFLIDSFLLGSHHFTSVMEMASCNSDRKFEPQWLKNKYYPGGLTQNVGIAVISNSSMQNGKSSLLLDYDSFTCGGRRRPNELKVKIGYLNADYSDRVNDLVEVESWNDLLEAVSYSFSIYFGDDDDDNITDCEVTTDENCVSDTEESEVGDEGTTISDTKSSTVVRSLSNSNIDHLCGRDSFDSGLAFLKSPRKEDAVRYLEFSNEQNKAKHLCNADDVWDPLFNDIEQAIKEMEQLSPMRSANRESFRSFICL</sequence>
<dbReference type="InterPro" id="IPR013083">
    <property type="entry name" value="Znf_RING/FYVE/PHD"/>
</dbReference>
<dbReference type="KEGG" id="zmk:HG535_0G04580"/>
<dbReference type="CDD" id="cd16448">
    <property type="entry name" value="RING-H2"/>
    <property type="match status" value="1"/>
</dbReference>
<dbReference type="Pfam" id="PF23555">
    <property type="entry name" value="zf-RING_Vps41"/>
    <property type="match status" value="1"/>
</dbReference>
<feature type="region of interest" description="Disordered" evidence="2">
    <location>
        <begin position="14"/>
        <end position="112"/>
    </location>
</feature>
<dbReference type="InterPro" id="IPR001841">
    <property type="entry name" value="Znf_RING"/>
</dbReference>
<feature type="compositionally biased region" description="Polar residues" evidence="2">
    <location>
        <begin position="14"/>
        <end position="23"/>
    </location>
</feature>
<dbReference type="Gene3D" id="3.30.40.10">
    <property type="entry name" value="Zinc/RING finger domain, C3HC4 (zinc finger)"/>
    <property type="match status" value="1"/>
</dbReference>
<evidence type="ECO:0000313" key="4">
    <source>
        <dbReference type="EMBL" id="QLG74575.1"/>
    </source>
</evidence>
<dbReference type="InterPro" id="IPR057779">
    <property type="entry name" value="Znf_RING_Vps41"/>
</dbReference>
<evidence type="ECO:0000259" key="3">
    <source>
        <dbReference type="PROSITE" id="PS50089"/>
    </source>
</evidence>
<dbReference type="PROSITE" id="PS50089">
    <property type="entry name" value="ZF_RING_2"/>
    <property type="match status" value="1"/>
</dbReference>
<organism evidence="4 5">
    <name type="scientific">Zygotorulaspora mrakii</name>
    <name type="common">Zygosaccharomyces mrakii</name>
    <dbReference type="NCBI Taxonomy" id="42260"/>
    <lineage>
        <taxon>Eukaryota</taxon>
        <taxon>Fungi</taxon>
        <taxon>Dikarya</taxon>
        <taxon>Ascomycota</taxon>
        <taxon>Saccharomycotina</taxon>
        <taxon>Saccharomycetes</taxon>
        <taxon>Saccharomycetales</taxon>
        <taxon>Saccharomycetaceae</taxon>
        <taxon>Zygotorulaspora</taxon>
    </lineage>
</organism>
<keyword evidence="1" id="KW-0479">Metal-binding</keyword>
<proteinExistence type="predicted"/>
<accession>A0A7H9B767</accession>
<dbReference type="AlphaFoldDB" id="A0A7H9B767"/>
<feature type="compositionally biased region" description="Polar residues" evidence="2">
    <location>
        <begin position="96"/>
        <end position="112"/>
    </location>
</feature>
<dbReference type="InterPro" id="IPR038382">
    <property type="entry name" value="Ste5_C_sf"/>
</dbReference>
<evidence type="ECO:0000256" key="2">
    <source>
        <dbReference type="SAM" id="MobiDB-lite"/>
    </source>
</evidence>
<keyword evidence="1" id="KW-0862">Zinc</keyword>